<feature type="transmembrane region" description="Helical" evidence="1">
    <location>
        <begin position="33"/>
        <end position="52"/>
    </location>
</feature>
<dbReference type="RefSeq" id="WP_181608082.1">
    <property type="nucleotide sequence ID" value="NZ_BAABAM010000001.1"/>
</dbReference>
<name>A0A7W0HN87_9ACTN</name>
<reference evidence="2 3" key="1">
    <citation type="submission" date="2020-07" db="EMBL/GenBank/DDBJ databases">
        <title>Genomic Encyclopedia of Type Strains, Phase IV (KMG-IV): sequencing the most valuable type-strain genomes for metagenomic binning, comparative biology and taxonomic classification.</title>
        <authorList>
            <person name="Goeker M."/>
        </authorList>
    </citation>
    <scope>NUCLEOTIDE SEQUENCE [LARGE SCALE GENOMIC DNA]</scope>
    <source>
        <strain evidence="2 3">DSM 45533</strain>
    </source>
</reference>
<keyword evidence="1" id="KW-0472">Membrane</keyword>
<keyword evidence="1" id="KW-0812">Transmembrane</keyword>
<keyword evidence="1" id="KW-1133">Transmembrane helix</keyword>
<proteinExistence type="predicted"/>
<dbReference type="Proteomes" id="UP000530928">
    <property type="component" value="Unassembled WGS sequence"/>
</dbReference>
<organism evidence="2 3">
    <name type="scientific">Nonomuraea soli</name>
    <dbReference type="NCBI Taxonomy" id="1032476"/>
    <lineage>
        <taxon>Bacteria</taxon>
        <taxon>Bacillati</taxon>
        <taxon>Actinomycetota</taxon>
        <taxon>Actinomycetes</taxon>
        <taxon>Streptosporangiales</taxon>
        <taxon>Streptosporangiaceae</taxon>
        <taxon>Nonomuraea</taxon>
    </lineage>
</organism>
<dbReference type="EMBL" id="JACDUR010000001">
    <property type="protein sequence ID" value="MBA2889271.1"/>
    <property type="molecule type" value="Genomic_DNA"/>
</dbReference>
<feature type="transmembrane region" description="Helical" evidence="1">
    <location>
        <begin position="7"/>
        <end position="27"/>
    </location>
</feature>
<gene>
    <name evidence="2" type="ORF">HNR30_000606</name>
</gene>
<accession>A0A7W0HN87</accession>
<dbReference type="AlphaFoldDB" id="A0A7W0HN87"/>
<protein>
    <submittedName>
        <fullName evidence="2">Uncharacterized protein</fullName>
    </submittedName>
</protein>
<evidence type="ECO:0000256" key="1">
    <source>
        <dbReference type="SAM" id="Phobius"/>
    </source>
</evidence>
<evidence type="ECO:0000313" key="3">
    <source>
        <dbReference type="Proteomes" id="UP000530928"/>
    </source>
</evidence>
<keyword evidence="3" id="KW-1185">Reference proteome</keyword>
<sequence>MKLDIRQVIGGLFLLYGVILIAVGLIGGEAPNLWTGAAMAVFGGAFLAWARLKRI</sequence>
<comment type="caution">
    <text evidence="2">The sequence shown here is derived from an EMBL/GenBank/DDBJ whole genome shotgun (WGS) entry which is preliminary data.</text>
</comment>
<evidence type="ECO:0000313" key="2">
    <source>
        <dbReference type="EMBL" id="MBA2889271.1"/>
    </source>
</evidence>